<accession>A0A1H9X858</accession>
<dbReference type="Pfam" id="PF00248">
    <property type="entry name" value="Aldo_ket_red"/>
    <property type="match status" value="1"/>
</dbReference>
<name>A0A1H9X858_9PSEU</name>
<dbReference type="EMBL" id="FOGI01000013">
    <property type="protein sequence ID" value="SES42259.1"/>
    <property type="molecule type" value="Genomic_DNA"/>
</dbReference>
<dbReference type="STRING" id="155974.SAMN04487818_113118"/>
<evidence type="ECO:0000313" key="3">
    <source>
        <dbReference type="Proteomes" id="UP000199051"/>
    </source>
</evidence>
<sequence length="76" mass="8348">MPRRHGTACSRDSALAVLRKALDLGITHIDTSGAYRPRVTNELVREALHPELDSLHIVTKVGAHRDEQAASPDPRT</sequence>
<dbReference type="InterPro" id="IPR023210">
    <property type="entry name" value="NADP_OxRdtase_dom"/>
</dbReference>
<organism evidence="2 3">
    <name type="scientific">Actinokineospora terrae</name>
    <dbReference type="NCBI Taxonomy" id="155974"/>
    <lineage>
        <taxon>Bacteria</taxon>
        <taxon>Bacillati</taxon>
        <taxon>Actinomycetota</taxon>
        <taxon>Actinomycetes</taxon>
        <taxon>Pseudonocardiales</taxon>
        <taxon>Pseudonocardiaceae</taxon>
        <taxon>Actinokineospora</taxon>
    </lineage>
</organism>
<gene>
    <name evidence="2" type="ORF">SAMN04487818_113118</name>
</gene>
<dbReference type="InterPro" id="IPR036812">
    <property type="entry name" value="NAD(P)_OxRdtase_dom_sf"/>
</dbReference>
<dbReference type="SUPFAM" id="SSF51430">
    <property type="entry name" value="NAD(P)-linked oxidoreductase"/>
    <property type="match status" value="1"/>
</dbReference>
<evidence type="ECO:0000259" key="1">
    <source>
        <dbReference type="Pfam" id="PF00248"/>
    </source>
</evidence>
<keyword evidence="3" id="KW-1185">Reference proteome</keyword>
<dbReference type="Proteomes" id="UP000199051">
    <property type="component" value="Unassembled WGS sequence"/>
</dbReference>
<dbReference type="Gene3D" id="3.20.20.100">
    <property type="entry name" value="NADP-dependent oxidoreductase domain"/>
    <property type="match status" value="1"/>
</dbReference>
<dbReference type="RefSeq" id="WP_245782692.1">
    <property type="nucleotide sequence ID" value="NZ_FOGI01000013.1"/>
</dbReference>
<feature type="domain" description="NADP-dependent oxidoreductase" evidence="1">
    <location>
        <begin position="7"/>
        <end position="65"/>
    </location>
</feature>
<evidence type="ECO:0000313" key="2">
    <source>
        <dbReference type="EMBL" id="SES42259.1"/>
    </source>
</evidence>
<dbReference type="AlphaFoldDB" id="A0A1H9X858"/>
<proteinExistence type="predicted"/>
<protein>
    <submittedName>
        <fullName evidence="2">Aldo/keto reductase family protein</fullName>
    </submittedName>
</protein>
<reference evidence="3" key="1">
    <citation type="submission" date="2016-10" db="EMBL/GenBank/DDBJ databases">
        <authorList>
            <person name="Varghese N."/>
            <person name="Submissions S."/>
        </authorList>
    </citation>
    <scope>NUCLEOTIDE SEQUENCE [LARGE SCALE GENOMIC DNA]</scope>
    <source>
        <strain evidence="3">DSM 44260</strain>
    </source>
</reference>